<evidence type="ECO:0000256" key="3">
    <source>
        <dbReference type="ARBA" id="ARBA00022722"/>
    </source>
</evidence>
<comment type="caution">
    <text evidence="6">The sequence shown here is derived from an EMBL/GenBank/DDBJ whole genome shotgun (WGS) entry which is preliminary data.</text>
</comment>
<gene>
    <name evidence="6" type="ORF">I5M32_13595</name>
</gene>
<dbReference type="RefSeq" id="WP_200587305.1">
    <property type="nucleotide sequence ID" value="NZ_JAEHFY010000020.1"/>
</dbReference>
<keyword evidence="5" id="KW-0378">Hydrolase</keyword>
<organism evidence="6 7">
    <name type="scientific">Pedobacter segetis</name>
    <dbReference type="NCBI Taxonomy" id="2793069"/>
    <lineage>
        <taxon>Bacteria</taxon>
        <taxon>Pseudomonadati</taxon>
        <taxon>Bacteroidota</taxon>
        <taxon>Sphingobacteriia</taxon>
        <taxon>Sphingobacteriales</taxon>
        <taxon>Sphingobacteriaceae</taxon>
        <taxon>Pedobacter</taxon>
    </lineage>
</organism>
<protein>
    <submittedName>
        <fullName evidence="6">DUF86 domain-containing protein</fullName>
    </submittedName>
</protein>
<name>A0ABS1BMJ4_9SPHI</name>
<keyword evidence="2" id="KW-1277">Toxin-antitoxin system</keyword>
<keyword evidence="7" id="KW-1185">Reference proteome</keyword>
<evidence type="ECO:0000256" key="1">
    <source>
        <dbReference type="ARBA" id="ARBA00022553"/>
    </source>
</evidence>
<dbReference type="InterPro" id="IPR051813">
    <property type="entry name" value="HepT_RNase_toxin"/>
</dbReference>
<evidence type="ECO:0000256" key="5">
    <source>
        <dbReference type="ARBA" id="ARBA00022801"/>
    </source>
</evidence>
<keyword evidence="1" id="KW-0597">Phosphoprotein</keyword>
<sequence>MKRNYIQFLEDMVSSIRKIEIYTITYGISDLRNEGIYYDAALRNLEIIGEASKNIPDLIKEKYSDISWKELYGLRNIISHAYFGIDISEIEYIIEYDLADLKIKLERILNQIDK</sequence>
<accession>A0ABS1BMJ4</accession>
<dbReference type="EMBL" id="JAEHFY010000020">
    <property type="protein sequence ID" value="MBK0383997.1"/>
    <property type="molecule type" value="Genomic_DNA"/>
</dbReference>
<dbReference type="PANTHER" id="PTHR34139">
    <property type="entry name" value="UPF0331 PROTEIN MJ0127"/>
    <property type="match status" value="1"/>
</dbReference>
<dbReference type="Proteomes" id="UP000660024">
    <property type="component" value="Unassembled WGS sequence"/>
</dbReference>
<evidence type="ECO:0000256" key="4">
    <source>
        <dbReference type="ARBA" id="ARBA00022741"/>
    </source>
</evidence>
<evidence type="ECO:0000313" key="7">
    <source>
        <dbReference type="Proteomes" id="UP000660024"/>
    </source>
</evidence>
<keyword evidence="4" id="KW-0547">Nucleotide-binding</keyword>
<dbReference type="PANTHER" id="PTHR34139:SF1">
    <property type="entry name" value="RNASE MJ1380-RELATED"/>
    <property type="match status" value="1"/>
</dbReference>
<evidence type="ECO:0000313" key="6">
    <source>
        <dbReference type="EMBL" id="MBK0383997.1"/>
    </source>
</evidence>
<dbReference type="InterPro" id="IPR008201">
    <property type="entry name" value="HepT-like"/>
</dbReference>
<evidence type="ECO:0000256" key="2">
    <source>
        <dbReference type="ARBA" id="ARBA00022649"/>
    </source>
</evidence>
<keyword evidence="3" id="KW-0540">Nuclease</keyword>
<reference evidence="6 7" key="1">
    <citation type="submission" date="2020-12" db="EMBL/GenBank/DDBJ databases">
        <title>Bacterial novel species Pedobacter sp. SD-b isolated from soil.</title>
        <authorList>
            <person name="Jung H.-Y."/>
        </authorList>
    </citation>
    <scope>NUCLEOTIDE SEQUENCE [LARGE SCALE GENOMIC DNA]</scope>
    <source>
        <strain evidence="6 7">SD-b</strain>
    </source>
</reference>
<proteinExistence type="predicted"/>
<dbReference type="Pfam" id="PF01934">
    <property type="entry name" value="HepT-like"/>
    <property type="match status" value="1"/>
</dbReference>